<dbReference type="Proteomes" id="UP001153331">
    <property type="component" value="Unassembled WGS sequence"/>
</dbReference>
<name>A0ACC2HR24_9PLEO</name>
<comment type="caution">
    <text evidence="1">The sequence shown here is derived from an EMBL/GenBank/DDBJ whole genome shotgun (WGS) entry which is preliminary data.</text>
</comment>
<evidence type="ECO:0000313" key="1">
    <source>
        <dbReference type="EMBL" id="KAJ8105529.1"/>
    </source>
</evidence>
<dbReference type="EMBL" id="JAPHNI010001467">
    <property type="protein sequence ID" value="KAJ8105529.1"/>
    <property type="molecule type" value="Genomic_DNA"/>
</dbReference>
<keyword evidence="2" id="KW-1185">Reference proteome</keyword>
<gene>
    <name evidence="1" type="ORF">OPT61_g10118</name>
</gene>
<sequence>MTTSPTRTTLGESEAGVVETVEAEDEAPHARGPELIGMEDTGPQKQGAALDIEGAIGRPSLSKSPGPTTAPAAPNDAHMEDAADKNEDDQAAEEPAQDRGRRERGTERDQGCRHEVMLRR</sequence>
<proteinExistence type="predicted"/>
<protein>
    <submittedName>
        <fullName evidence="1">Uncharacterized protein</fullName>
    </submittedName>
</protein>
<reference evidence="1" key="1">
    <citation type="submission" date="2022-11" db="EMBL/GenBank/DDBJ databases">
        <title>Genome Sequence of Boeremia exigua.</title>
        <authorList>
            <person name="Buettner E."/>
        </authorList>
    </citation>
    <scope>NUCLEOTIDE SEQUENCE</scope>
    <source>
        <strain evidence="1">CU02</strain>
    </source>
</reference>
<accession>A0ACC2HR24</accession>
<organism evidence="1 2">
    <name type="scientific">Boeremia exigua</name>
    <dbReference type="NCBI Taxonomy" id="749465"/>
    <lineage>
        <taxon>Eukaryota</taxon>
        <taxon>Fungi</taxon>
        <taxon>Dikarya</taxon>
        <taxon>Ascomycota</taxon>
        <taxon>Pezizomycotina</taxon>
        <taxon>Dothideomycetes</taxon>
        <taxon>Pleosporomycetidae</taxon>
        <taxon>Pleosporales</taxon>
        <taxon>Pleosporineae</taxon>
        <taxon>Didymellaceae</taxon>
        <taxon>Boeremia</taxon>
    </lineage>
</organism>
<evidence type="ECO:0000313" key="2">
    <source>
        <dbReference type="Proteomes" id="UP001153331"/>
    </source>
</evidence>